<dbReference type="AlphaFoldDB" id="A0AAD9UM99"/>
<accession>A0AAD9UM99</accession>
<keyword evidence="4" id="KW-1185">Reference proteome</keyword>
<dbReference type="RefSeq" id="XP_067801495.1">
    <property type="nucleotide sequence ID" value="XM_067948881.1"/>
</dbReference>
<name>A0AAD9UM99_9APIC</name>
<feature type="region of interest" description="Disordered" evidence="1">
    <location>
        <begin position="98"/>
        <end position="130"/>
    </location>
</feature>
<evidence type="ECO:0000256" key="1">
    <source>
        <dbReference type="SAM" id="MobiDB-lite"/>
    </source>
</evidence>
<dbReference type="EMBL" id="JALLKP010000069">
    <property type="protein sequence ID" value="KAK2194651.1"/>
    <property type="molecule type" value="Genomic_DNA"/>
</dbReference>
<comment type="caution">
    <text evidence="3">The sequence shown here is derived from an EMBL/GenBank/DDBJ whole genome shotgun (WGS) entry which is preliminary data.</text>
</comment>
<dbReference type="Proteomes" id="UP001214638">
    <property type="component" value="Unassembled WGS sequence"/>
</dbReference>
<gene>
    <name evidence="3" type="ORF">BdWA1_003874</name>
    <name evidence="2" type="ORF">BdWA1_004027</name>
</gene>
<dbReference type="GeneID" id="94338170"/>
<dbReference type="EMBL" id="JALLKP010000100">
    <property type="protein sequence ID" value="KAK2194508.1"/>
    <property type="molecule type" value="Genomic_DNA"/>
</dbReference>
<protein>
    <submittedName>
        <fullName evidence="3">Uncharacterized protein</fullName>
    </submittedName>
</protein>
<sequence>MPSFSKCIPSCFGKKRGEPRETTFINLSQVNLDDDDDSDHHQVHVEDYISPTDNMTAIKPMALFSPSTNNALLVSDRLHASVKETSAISIAHGWPSDTIIPSDCEKEEQTETLDEPGTSRVSPEPQSPLESAQVTDAIYLDLEESGACNTQQIQEFDLSPCTRTETEQSIESGILSQDSSCTIKHKSSYLAPFTQQVPDLQYRAADTLWNLLVTASKTIAD</sequence>
<dbReference type="KEGG" id="bdw:94338170"/>
<organism evidence="3 4">
    <name type="scientific">Babesia duncani</name>
    <dbReference type="NCBI Taxonomy" id="323732"/>
    <lineage>
        <taxon>Eukaryota</taxon>
        <taxon>Sar</taxon>
        <taxon>Alveolata</taxon>
        <taxon>Apicomplexa</taxon>
        <taxon>Aconoidasida</taxon>
        <taxon>Piroplasmida</taxon>
        <taxon>Babesiidae</taxon>
        <taxon>Babesia</taxon>
    </lineage>
</organism>
<evidence type="ECO:0000313" key="2">
    <source>
        <dbReference type="EMBL" id="KAK2194508.1"/>
    </source>
</evidence>
<evidence type="ECO:0000313" key="4">
    <source>
        <dbReference type="Proteomes" id="UP001214638"/>
    </source>
</evidence>
<reference evidence="3" key="1">
    <citation type="journal article" date="2023" name="Nat. Microbiol.">
        <title>Babesia duncani multi-omics identifies virulence factors and drug targets.</title>
        <authorList>
            <person name="Singh P."/>
            <person name="Lonardi S."/>
            <person name="Liang Q."/>
            <person name="Vydyam P."/>
            <person name="Khabirova E."/>
            <person name="Fang T."/>
            <person name="Gihaz S."/>
            <person name="Thekkiniath J."/>
            <person name="Munshi M."/>
            <person name="Abel S."/>
            <person name="Ciampossin L."/>
            <person name="Batugedara G."/>
            <person name="Gupta M."/>
            <person name="Lu X.M."/>
            <person name="Lenz T."/>
            <person name="Chakravarty S."/>
            <person name="Cornillot E."/>
            <person name="Hu Y."/>
            <person name="Ma W."/>
            <person name="Gonzalez L.M."/>
            <person name="Sanchez S."/>
            <person name="Estrada K."/>
            <person name="Sanchez-Flores A."/>
            <person name="Montero E."/>
            <person name="Harb O.S."/>
            <person name="Le Roch K.G."/>
            <person name="Mamoun C.B."/>
        </authorList>
    </citation>
    <scope>NUCLEOTIDE SEQUENCE</scope>
    <source>
        <strain evidence="3">WA1</strain>
    </source>
</reference>
<evidence type="ECO:0000313" key="3">
    <source>
        <dbReference type="EMBL" id="KAK2194651.1"/>
    </source>
</evidence>
<proteinExistence type="predicted"/>